<keyword evidence="1" id="KW-0175">Coiled coil</keyword>
<sequence length="314" mass="36228">MPPVHVPNYNKWNRPPTAVYEDNYGYGINFYQPMIDYISAKEHGVAAKPPHLPWNNERALDKYRFNKPIRAYSEEDLTRISHDIAEQAKRDLNTFTVGKRSPFSVIATAAAANVTKHVGVESVTVKAKKKKMEREKYKAERQKKRMQEIEKELDLYEKEVNLGSELRQKAAMYRGKSAKAIAQTLLEESRRNVQNERMYKPDFQASRTLVNRDYTNLSKNVLAKALMESKAMNSCDSRVTESITETVRVRETSPTTCVVRINTELPAIDNSYLNQLNELKETVKQFDDLSVYILNDSRWDLNKLGVHVLCNTNF</sequence>
<protein>
    <submittedName>
        <fullName evidence="3">Paramyosin, short form-like</fullName>
    </submittedName>
</protein>
<gene>
    <name evidence="3" type="primary">LOC114250023</name>
</gene>
<dbReference type="RefSeq" id="XP_028039563.1">
    <property type="nucleotide sequence ID" value="XM_028183762.1"/>
</dbReference>
<dbReference type="Proteomes" id="UP000504629">
    <property type="component" value="Unplaced"/>
</dbReference>
<accession>A0A6J2KD41</accession>
<evidence type="ECO:0000256" key="1">
    <source>
        <dbReference type="SAM" id="Coils"/>
    </source>
</evidence>
<evidence type="ECO:0000313" key="3">
    <source>
        <dbReference type="RefSeq" id="XP_028039563.1"/>
    </source>
</evidence>
<organism evidence="2 3">
    <name type="scientific">Bombyx mandarina</name>
    <name type="common">Wild silk moth</name>
    <name type="synonym">Wild silkworm</name>
    <dbReference type="NCBI Taxonomy" id="7092"/>
    <lineage>
        <taxon>Eukaryota</taxon>
        <taxon>Metazoa</taxon>
        <taxon>Ecdysozoa</taxon>
        <taxon>Arthropoda</taxon>
        <taxon>Hexapoda</taxon>
        <taxon>Insecta</taxon>
        <taxon>Pterygota</taxon>
        <taxon>Neoptera</taxon>
        <taxon>Endopterygota</taxon>
        <taxon>Lepidoptera</taxon>
        <taxon>Glossata</taxon>
        <taxon>Ditrysia</taxon>
        <taxon>Bombycoidea</taxon>
        <taxon>Bombycidae</taxon>
        <taxon>Bombycinae</taxon>
        <taxon>Bombyx</taxon>
    </lineage>
</organism>
<name>A0A6J2KD41_BOMMA</name>
<reference evidence="3" key="1">
    <citation type="submission" date="2025-08" db="UniProtKB">
        <authorList>
            <consortium name="RefSeq"/>
        </authorList>
    </citation>
    <scope>IDENTIFICATION</scope>
    <source>
        <tissue evidence="3">Silk gland</tissue>
    </source>
</reference>
<dbReference type="AlphaFoldDB" id="A0A6J2KD41"/>
<dbReference type="OrthoDB" id="312459at2759"/>
<keyword evidence="2" id="KW-1185">Reference proteome</keyword>
<evidence type="ECO:0000313" key="2">
    <source>
        <dbReference type="Proteomes" id="UP000504629"/>
    </source>
</evidence>
<dbReference type="GeneID" id="114250023"/>
<dbReference type="KEGG" id="bman:114250023"/>
<proteinExistence type="predicted"/>
<feature type="coiled-coil region" evidence="1">
    <location>
        <begin position="120"/>
        <end position="166"/>
    </location>
</feature>